<sequence>MAAQEPTGTDAPANPPTPALLHNAALAGAIIAPLIMLLPPRKLDWRFAILGGTFSMATSQLAYDYTGRSIHQRIGDRVQGAFSNELPEAAKETQRRLREERMRKFGLSEEDMRRQELAKRGAIARMWYGNEDKDEWQKKRHDEHQKALEEGKGLSDIIIEQVKEVLPGSGKKNDDDEKKP</sequence>
<proteinExistence type="predicted"/>
<comment type="caution">
    <text evidence="3">The sequence shown here is derived from an EMBL/GenBank/DDBJ whole genome shotgun (WGS) entry which is preliminary data.</text>
</comment>
<evidence type="ECO:0000313" key="4">
    <source>
        <dbReference type="Proteomes" id="UP000770015"/>
    </source>
</evidence>
<dbReference type="AlphaFoldDB" id="A0A9P8VB94"/>
<evidence type="ECO:0000256" key="2">
    <source>
        <dbReference type="SAM" id="Phobius"/>
    </source>
</evidence>
<feature type="compositionally biased region" description="Basic and acidic residues" evidence="1">
    <location>
        <begin position="135"/>
        <end position="153"/>
    </location>
</feature>
<dbReference type="OrthoDB" id="5411041at2759"/>
<keyword evidence="4" id="KW-1185">Reference proteome</keyword>
<dbReference type="EMBL" id="JAGSXJ010000013">
    <property type="protein sequence ID" value="KAH6686245.1"/>
    <property type="molecule type" value="Genomic_DNA"/>
</dbReference>
<reference evidence="3" key="1">
    <citation type="journal article" date="2021" name="Nat. Commun.">
        <title>Genetic determinants of endophytism in the Arabidopsis root mycobiome.</title>
        <authorList>
            <person name="Mesny F."/>
            <person name="Miyauchi S."/>
            <person name="Thiergart T."/>
            <person name="Pickel B."/>
            <person name="Atanasova L."/>
            <person name="Karlsson M."/>
            <person name="Huettel B."/>
            <person name="Barry K.W."/>
            <person name="Haridas S."/>
            <person name="Chen C."/>
            <person name="Bauer D."/>
            <person name="Andreopoulos W."/>
            <person name="Pangilinan J."/>
            <person name="LaButti K."/>
            <person name="Riley R."/>
            <person name="Lipzen A."/>
            <person name="Clum A."/>
            <person name="Drula E."/>
            <person name="Henrissat B."/>
            <person name="Kohler A."/>
            <person name="Grigoriev I.V."/>
            <person name="Martin F.M."/>
            <person name="Hacquard S."/>
        </authorList>
    </citation>
    <scope>NUCLEOTIDE SEQUENCE</scope>
    <source>
        <strain evidence="3">MPI-SDFR-AT-0117</strain>
    </source>
</reference>
<name>A0A9P8VB94_9PEZI</name>
<evidence type="ECO:0008006" key="5">
    <source>
        <dbReference type="Google" id="ProtNLM"/>
    </source>
</evidence>
<protein>
    <recommendedName>
        <fullName evidence="5">Rhomboid family membrane protein</fullName>
    </recommendedName>
</protein>
<keyword evidence="2" id="KW-1133">Transmembrane helix</keyword>
<evidence type="ECO:0000313" key="3">
    <source>
        <dbReference type="EMBL" id="KAH6686245.1"/>
    </source>
</evidence>
<evidence type="ECO:0000256" key="1">
    <source>
        <dbReference type="SAM" id="MobiDB-lite"/>
    </source>
</evidence>
<feature type="transmembrane region" description="Helical" evidence="2">
    <location>
        <begin position="20"/>
        <end position="38"/>
    </location>
</feature>
<keyword evidence="2" id="KW-0812">Transmembrane</keyword>
<feature type="region of interest" description="Disordered" evidence="1">
    <location>
        <begin position="134"/>
        <end position="153"/>
    </location>
</feature>
<organism evidence="3 4">
    <name type="scientific">Plectosphaerella plurivora</name>
    <dbReference type="NCBI Taxonomy" id="936078"/>
    <lineage>
        <taxon>Eukaryota</taxon>
        <taxon>Fungi</taxon>
        <taxon>Dikarya</taxon>
        <taxon>Ascomycota</taxon>
        <taxon>Pezizomycotina</taxon>
        <taxon>Sordariomycetes</taxon>
        <taxon>Hypocreomycetidae</taxon>
        <taxon>Glomerellales</taxon>
        <taxon>Plectosphaerellaceae</taxon>
        <taxon>Plectosphaerella</taxon>
    </lineage>
</organism>
<dbReference type="Proteomes" id="UP000770015">
    <property type="component" value="Unassembled WGS sequence"/>
</dbReference>
<gene>
    <name evidence="3" type="ORF">F5X68DRAFT_14627</name>
</gene>
<keyword evidence="2" id="KW-0472">Membrane</keyword>
<accession>A0A9P8VB94</accession>